<dbReference type="SMART" id="SM00739">
    <property type="entry name" value="KOW"/>
    <property type="match status" value="1"/>
</dbReference>
<evidence type="ECO:0000256" key="1">
    <source>
        <dbReference type="ARBA" id="ARBA00010618"/>
    </source>
</evidence>
<dbReference type="InterPro" id="IPR057264">
    <property type="entry name" value="Ribosomal_uL24_C"/>
</dbReference>
<dbReference type="SUPFAM" id="SSF50104">
    <property type="entry name" value="Translation proteins SH3-like domain"/>
    <property type="match status" value="1"/>
</dbReference>
<dbReference type="NCBIfam" id="TIGR01079">
    <property type="entry name" value="rplX_bact"/>
    <property type="match status" value="1"/>
</dbReference>
<proteinExistence type="inferred from homology"/>
<keyword evidence="8" id="KW-1185">Reference proteome</keyword>
<dbReference type="PANTHER" id="PTHR12903">
    <property type="entry name" value="MITOCHONDRIAL RIBOSOMAL PROTEIN L24"/>
    <property type="match status" value="1"/>
</dbReference>
<dbReference type="Pfam" id="PF00467">
    <property type="entry name" value="KOW"/>
    <property type="match status" value="1"/>
</dbReference>
<gene>
    <name evidence="5 7" type="primary">rplX</name>
    <name evidence="7" type="ORF">KJB30_16425</name>
</gene>
<comment type="subunit">
    <text evidence="5">Part of the 50S ribosomal subunit.</text>
</comment>
<dbReference type="Gene3D" id="2.30.30.30">
    <property type="match status" value="1"/>
</dbReference>
<dbReference type="InterPro" id="IPR008991">
    <property type="entry name" value="Translation_prot_SH3-like_sf"/>
</dbReference>
<keyword evidence="3 5" id="KW-0687">Ribonucleoprotein</keyword>
<comment type="caution">
    <text evidence="7">The sequence shown here is derived from an EMBL/GenBank/DDBJ whole genome shotgun (WGS) entry which is preliminary data.</text>
</comment>
<evidence type="ECO:0000313" key="8">
    <source>
        <dbReference type="Proteomes" id="UP000784128"/>
    </source>
</evidence>
<dbReference type="Proteomes" id="UP000784128">
    <property type="component" value="Unassembled WGS sequence"/>
</dbReference>
<sequence>MQATKSHVSKGETVMVIAGKEKNKTGKILQLVPKKNGVIVEGLNMVKRHVKARGNEPGGIKEKEAIIHISNVMPYCAKCAKPVRFRRQVLENGDKQRVCVKCDNTLEK</sequence>
<dbReference type="HAMAP" id="MF_01326_B">
    <property type="entry name" value="Ribosomal_uL24_B"/>
    <property type="match status" value="1"/>
</dbReference>
<reference evidence="7 8" key="1">
    <citation type="submission" date="2021-05" db="EMBL/GenBank/DDBJ databases">
        <title>The draft genome of Geobacter chapellei DSM 13688.</title>
        <authorList>
            <person name="Xu Z."/>
            <person name="Masuda Y."/>
            <person name="Itoh H."/>
            <person name="Senoo K."/>
        </authorList>
    </citation>
    <scope>NUCLEOTIDE SEQUENCE [LARGE SCALE GENOMIC DNA]</scope>
    <source>
        <strain evidence="7 8">DSM 13688</strain>
    </source>
</reference>
<dbReference type="RefSeq" id="WP_214301370.1">
    <property type="nucleotide sequence ID" value="NZ_JAHDYS010000020.1"/>
</dbReference>
<comment type="similarity">
    <text evidence="1 5">Belongs to the universal ribosomal protein uL24 family.</text>
</comment>
<dbReference type="InterPro" id="IPR005824">
    <property type="entry name" value="KOW"/>
</dbReference>
<accession>A0ABS5UCH8</accession>
<evidence type="ECO:0000256" key="4">
    <source>
        <dbReference type="ARBA" id="ARBA00035206"/>
    </source>
</evidence>
<keyword evidence="5" id="KW-0694">RNA-binding</keyword>
<dbReference type="InterPro" id="IPR041988">
    <property type="entry name" value="Ribosomal_uL24_KOW"/>
</dbReference>
<name>A0ABS5UCH8_9BACT</name>
<dbReference type="EMBL" id="JAHDYS010000020">
    <property type="protein sequence ID" value="MBT1073379.1"/>
    <property type="molecule type" value="Genomic_DNA"/>
</dbReference>
<dbReference type="Pfam" id="PF17136">
    <property type="entry name" value="ribosomal_L24"/>
    <property type="match status" value="1"/>
</dbReference>
<comment type="function">
    <text evidence="5">One of the proteins that surrounds the polypeptide exit tunnel on the outside of the subunit.</text>
</comment>
<dbReference type="InterPro" id="IPR003256">
    <property type="entry name" value="Ribosomal_uL24"/>
</dbReference>
<keyword evidence="2 5" id="KW-0689">Ribosomal protein</keyword>
<evidence type="ECO:0000256" key="2">
    <source>
        <dbReference type="ARBA" id="ARBA00022980"/>
    </source>
</evidence>
<evidence type="ECO:0000256" key="5">
    <source>
        <dbReference type="HAMAP-Rule" id="MF_01326"/>
    </source>
</evidence>
<dbReference type="CDD" id="cd06089">
    <property type="entry name" value="KOW_RPL26"/>
    <property type="match status" value="1"/>
</dbReference>
<evidence type="ECO:0000256" key="3">
    <source>
        <dbReference type="ARBA" id="ARBA00023274"/>
    </source>
</evidence>
<dbReference type="GO" id="GO:0005840">
    <property type="term" value="C:ribosome"/>
    <property type="evidence" value="ECO:0007669"/>
    <property type="project" value="UniProtKB-KW"/>
</dbReference>
<organism evidence="7 8">
    <name type="scientific">Pelotalea chapellei</name>
    <dbReference type="NCBI Taxonomy" id="44671"/>
    <lineage>
        <taxon>Bacteria</taxon>
        <taxon>Pseudomonadati</taxon>
        <taxon>Thermodesulfobacteriota</taxon>
        <taxon>Desulfuromonadia</taxon>
        <taxon>Geobacterales</taxon>
        <taxon>Geobacteraceae</taxon>
        <taxon>Pelotalea</taxon>
    </lineage>
</organism>
<comment type="function">
    <text evidence="5">One of two assembly initiator proteins, it binds directly to the 5'-end of the 23S rRNA, where it nucleates assembly of the 50S subunit.</text>
</comment>
<evidence type="ECO:0000259" key="6">
    <source>
        <dbReference type="SMART" id="SM00739"/>
    </source>
</evidence>
<feature type="domain" description="KOW" evidence="6">
    <location>
        <begin position="7"/>
        <end position="34"/>
    </location>
</feature>
<protein>
    <recommendedName>
        <fullName evidence="4 5">Large ribosomal subunit protein uL24</fullName>
    </recommendedName>
</protein>
<dbReference type="InterPro" id="IPR014722">
    <property type="entry name" value="Rib_uL2_dom2"/>
</dbReference>
<keyword evidence="5" id="KW-0699">rRNA-binding</keyword>
<evidence type="ECO:0000313" key="7">
    <source>
        <dbReference type="EMBL" id="MBT1073379.1"/>
    </source>
</evidence>